<dbReference type="Proteomes" id="UP000720124">
    <property type="component" value="Unassembled WGS sequence"/>
</dbReference>
<keyword evidence="3" id="KW-0560">Oxidoreductase</keyword>
<gene>
    <name evidence="4" type="ORF">HJA87_22250</name>
</gene>
<dbReference type="PANTHER" id="PTHR46696">
    <property type="entry name" value="P450, PUTATIVE (EUROFUNG)-RELATED"/>
    <property type="match status" value="1"/>
</dbReference>
<dbReference type="Pfam" id="PF00067">
    <property type="entry name" value="p450"/>
    <property type="match status" value="1"/>
</dbReference>
<evidence type="ECO:0000256" key="2">
    <source>
        <dbReference type="ARBA" id="ARBA00010617"/>
    </source>
</evidence>
<dbReference type="SUPFAM" id="SSF48264">
    <property type="entry name" value="Cytochrome P450"/>
    <property type="match status" value="1"/>
</dbReference>
<reference evidence="4 5" key="1">
    <citation type="submission" date="2020-06" db="EMBL/GenBank/DDBJ databases">
        <title>Global-level population genomics: horizontal gene transfer, symbiosis and evolution in Rhizobia.</title>
        <authorList>
            <person name="Gai Y."/>
        </authorList>
    </citation>
    <scope>NUCLEOTIDE SEQUENCE [LARGE SCALE GENOMIC DNA]</scope>
    <source>
        <strain evidence="4 5">PLR6_1b</strain>
    </source>
</reference>
<keyword evidence="3" id="KW-0479">Metal-binding</keyword>
<proteinExistence type="inferred from homology"/>
<evidence type="ECO:0000313" key="5">
    <source>
        <dbReference type="Proteomes" id="UP000720124"/>
    </source>
</evidence>
<comment type="cofactor">
    <cofactor evidence="1">
        <name>heme</name>
        <dbReference type="ChEBI" id="CHEBI:30413"/>
    </cofactor>
</comment>
<dbReference type="InterPro" id="IPR002397">
    <property type="entry name" value="Cyt_P450_B"/>
</dbReference>
<comment type="similarity">
    <text evidence="2 3">Belongs to the cytochrome P450 family.</text>
</comment>
<keyword evidence="3" id="KW-0503">Monooxygenase</keyword>
<dbReference type="RefSeq" id="WP_221094687.1">
    <property type="nucleotide sequence ID" value="NZ_JABDWX010000007.1"/>
</dbReference>
<keyword evidence="3" id="KW-0408">Iron</keyword>
<dbReference type="InterPro" id="IPR017972">
    <property type="entry name" value="Cyt_P450_CS"/>
</dbReference>
<dbReference type="InterPro" id="IPR001128">
    <property type="entry name" value="Cyt_P450"/>
</dbReference>
<evidence type="ECO:0000313" key="4">
    <source>
        <dbReference type="EMBL" id="MBY3592580.1"/>
    </source>
</evidence>
<organism evidence="4 5">
    <name type="scientific">Rhizobium bangladeshense</name>
    <dbReference type="NCBI Taxonomy" id="1138189"/>
    <lineage>
        <taxon>Bacteria</taxon>
        <taxon>Pseudomonadati</taxon>
        <taxon>Pseudomonadota</taxon>
        <taxon>Alphaproteobacteria</taxon>
        <taxon>Hyphomicrobiales</taxon>
        <taxon>Rhizobiaceae</taxon>
        <taxon>Rhizobium/Agrobacterium group</taxon>
        <taxon>Rhizobium</taxon>
    </lineage>
</organism>
<dbReference type="PRINTS" id="PR00385">
    <property type="entry name" value="P450"/>
</dbReference>
<dbReference type="PROSITE" id="PS00086">
    <property type="entry name" value="CYTOCHROME_P450"/>
    <property type="match status" value="1"/>
</dbReference>
<dbReference type="Gene3D" id="1.10.630.10">
    <property type="entry name" value="Cytochrome P450"/>
    <property type="match status" value="1"/>
</dbReference>
<name>A0ABS7LMQ9_9HYPH</name>
<dbReference type="CDD" id="cd11029">
    <property type="entry name" value="CYP107-like"/>
    <property type="match status" value="1"/>
</dbReference>
<keyword evidence="5" id="KW-1185">Reference proteome</keyword>
<dbReference type="PANTHER" id="PTHR46696:SF1">
    <property type="entry name" value="CYTOCHROME P450 YJIB-RELATED"/>
    <property type="match status" value="1"/>
</dbReference>
<sequence>MAEPHDFDVLSPHFHANPFPTLDRMRAEGAVVRMKLPILGRTWFTVTHDACAALLKDSESFARDPANAGSRTQARILKCLPRTIGLLALNMIGYDDPEHRRLRGLVDQAFQRRSIEVMKPMITHIADRLLDRLEGKREVDLMSEFCRDLPLSVICAVLGLPEQDHDHFKSWLGDLKDTANVGAIIRAIPGVVRAVRYLRRVSRPGGGALSDGLVAALCHADMDGLRLSEDELVSMIFLLFGAGQETTTHLIAGGLFTLLSHEDERLRLQDDPSLMPTCVEECLRYVSPVQMTKPRFARREMNWQGQQFRRGDMIAAFIAAANCDPAKFENPHRFDITRHPNPHLSFGTGVHFCLGFQLARVEAAIAFERILTRFPSLSLNGNPANIRWRKRLGIRALAHLPVEMAA</sequence>
<keyword evidence="3" id="KW-0349">Heme</keyword>
<comment type="caution">
    <text evidence="4">The sequence shown here is derived from an EMBL/GenBank/DDBJ whole genome shotgun (WGS) entry which is preliminary data.</text>
</comment>
<evidence type="ECO:0000256" key="3">
    <source>
        <dbReference type="RuleBase" id="RU000461"/>
    </source>
</evidence>
<protein>
    <submittedName>
        <fullName evidence="4">Cytochrome P450</fullName>
    </submittedName>
</protein>
<dbReference type="InterPro" id="IPR036396">
    <property type="entry name" value="Cyt_P450_sf"/>
</dbReference>
<dbReference type="PRINTS" id="PR00359">
    <property type="entry name" value="BP450"/>
</dbReference>
<evidence type="ECO:0000256" key="1">
    <source>
        <dbReference type="ARBA" id="ARBA00001971"/>
    </source>
</evidence>
<dbReference type="EMBL" id="JABTXI010000009">
    <property type="protein sequence ID" value="MBY3592580.1"/>
    <property type="molecule type" value="Genomic_DNA"/>
</dbReference>
<accession>A0ABS7LMQ9</accession>